<dbReference type="InterPro" id="IPR011051">
    <property type="entry name" value="RmlC_Cupin_sf"/>
</dbReference>
<dbReference type="EMBL" id="FNKO01000001">
    <property type="protein sequence ID" value="SDQ09562.1"/>
    <property type="molecule type" value="Genomic_DNA"/>
</dbReference>
<dbReference type="Gene3D" id="2.60.120.10">
    <property type="entry name" value="Jelly Rolls"/>
    <property type="match status" value="1"/>
</dbReference>
<dbReference type="Pfam" id="PF07883">
    <property type="entry name" value="Cupin_2"/>
    <property type="match status" value="1"/>
</dbReference>
<dbReference type="GO" id="GO:0003677">
    <property type="term" value="F:DNA binding"/>
    <property type="evidence" value="ECO:0007669"/>
    <property type="project" value="UniProtKB-KW"/>
</dbReference>
<evidence type="ECO:0000256" key="1">
    <source>
        <dbReference type="ARBA" id="ARBA00023125"/>
    </source>
</evidence>
<dbReference type="RefSeq" id="WP_092520359.1">
    <property type="nucleotide sequence ID" value="NZ_FNKO01000001.1"/>
</dbReference>
<accession>A0A1H0Y331</accession>
<feature type="domain" description="HTH cro/C1-type" evidence="2">
    <location>
        <begin position="17"/>
        <end position="71"/>
    </location>
</feature>
<dbReference type="PANTHER" id="PTHR46797:SF1">
    <property type="entry name" value="METHYLPHOSPHONATE SYNTHASE"/>
    <property type="match status" value="1"/>
</dbReference>
<dbReference type="Gene3D" id="1.10.260.40">
    <property type="entry name" value="lambda repressor-like DNA-binding domains"/>
    <property type="match status" value="1"/>
</dbReference>
<dbReference type="STRING" id="995062.SAMN04489718_0194"/>
<proteinExistence type="predicted"/>
<dbReference type="InterPro" id="IPR013096">
    <property type="entry name" value="Cupin_2"/>
</dbReference>
<dbReference type="GO" id="GO:0005829">
    <property type="term" value="C:cytosol"/>
    <property type="evidence" value="ECO:0007669"/>
    <property type="project" value="TreeGrafter"/>
</dbReference>
<gene>
    <name evidence="3" type="ORF">SAMN04489718_0194</name>
</gene>
<reference evidence="4" key="1">
    <citation type="submission" date="2016-10" db="EMBL/GenBank/DDBJ databases">
        <authorList>
            <person name="Varghese N."/>
            <person name="Submissions S."/>
        </authorList>
    </citation>
    <scope>NUCLEOTIDE SEQUENCE [LARGE SCALE GENOMIC DNA]</scope>
    <source>
        <strain evidence="4">DSM 45459</strain>
    </source>
</reference>
<dbReference type="InterPro" id="IPR014710">
    <property type="entry name" value="RmlC-like_jellyroll"/>
</dbReference>
<evidence type="ECO:0000259" key="2">
    <source>
        <dbReference type="PROSITE" id="PS50943"/>
    </source>
</evidence>
<dbReference type="Proteomes" id="UP000199301">
    <property type="component" value="Unassembled WGS sequence"/>
</dbReference>
<dbReference type="InterPro" id="IPR001387">
    <property type="entry name" value="Cro/C1-type_HTH"/>
</dbReference>
<protein>
    <submittedName>
        <fullName evidence="3">Helix-turn-helix</fullName>
    </submittedName>
</protein>
<dbReference type="InterPro" id="IPR050807">
    <property type="entry name" value="TransReg_Diox_bact_type"/>
</dbReference>
<sequence length="187" mass="19882">MNDGRPTTALEVIAPALRRAREEAGVSLNELAKRAGLAKSTLSQLESGAGNPSVETLWAVAATLEIPFSRLVEPPAPHVKVIRSGHAPRLGSEQGDFAAGLLSSCPAGASRDLYEITLPPEQERHAEPHHRGTVEHLVVTSGTLRAGPATEPVELHPGDYLTFSGEVAHVYRTLSLPATALLVMEHK</sequence>
<keyword evidence="4" id="KW-1185">Reference proteome</keyword>
<evidence type="ECO:0000313" key="3">
    <source>
        <dbReference type="EMBL" id="SDQ09562.1"/>
    </source>
</evidence>
<name>A0A1H0Y331_9ACTN</name>
<dbReference type="OrthoDB" id="5584941at2"/>
<evidence type="ECO:0000313" key="4">
    <source>
        <dbReference type="Proteomes" id="UP000199301"/>
    </source>
</evidence>
<organism evidence="3 4">
    <name type="scientific">Actinopolyspora saharensis</name>
    <dbReference type="NCBI Taxonomy" id="995062"/>
    <lineage>
        <taxon>Bacteria</taxon>
        <taxon>Bacillati</taxon>
        <taxon>Actinomycetota</taxon>
        <taxon>Actinomycetes</taxon>
        <taxon>Actinopolysporales</taxon>
        <taxon>Actinopolysporaceae</taxon>
        <taxon>Actinopolyspora</taxon>
    </lineage>
</organism>
<dbReference type="InterPro" id="IPR010982">
    <property type="entry name" value="Lambda_DNA-bd_dom_sf"/>
</dbReference>
<dbReference type="GO" id="GO:0003700">
    <property type="term" value="F:DNA-binding transcription factor activity"/>
    <property type="evidence" value="ECO:0007669"/>
    <property type="project" value="TreeGrafter"/>
</dbReference>
<keyword evidence="1" id="KW-0238">DNA-binding</keyword>
<dbReference type="PROSITE" id="PS50943">
    <property type="entry name" value="HTH_CROC1"/>
    <property type="match status" value="1"/>
</dbReference>
<dbReference type="SUPFAM" id="SSF47413">
    <property type="entry name" value="lambda repressor-like DNA-binding domains"/>
    <property type="match status" value="1"/>
</dbReference>
<dbReference type="SMART" id="SM00530">
    <property type="entry name" value="HTH_XRE"/>
    <property type="match status" value="1"/>
</dbReference>
<dbReference type="PANTHER" id="PTHR46797">
    <property type="entry name" value="HTH-TYPE TRANSCRIPTIONAL REGULATOR"/>
    <property type="match status" value="1"/>
</dbReference>
<dbReference type="CDD" id="cd00093">
    <property type="entry name" value="HTH_XRE"/>
    <property type="match status" value="1"/>
</dbReference>
<dbReference type="Pfam" id="PF01381">
    <property type="entry name" value="HTH_3"/>
    <property type="match status" value="1"/>
</dbReference>
<dbReference type="AlphaFoldDB" id="A0A1H0Y331"/>
<dbReference type="CDD" id="cd02209">
    <property type="entry name" value="cupin_XRE_C"/>
    <property type="match status" value="1"/>
</dbReference>
<dbReference type="SUPFAM" id="SSF51182">
    <property type="entry name" value="RmlC-like cupins"/>
    <property type="match status" value="1"/>
</dbReference>